<evidence type="ECO:0000313" key="3">
    <source>
        <dbReference type="Proteomes" id="UP000196587"/>
    </source>
</evidence>
<feature type="transmembrane region" description="Helical" evidence="1">
    <location>
        <begin position="22"/>
        <end position="43"/>
    </location>
</feature>
<keyword evidence="1" id="KW-0472">Membrane</keyword>
<evidence type="ECO:0000256" key="1">
    <source>
        <dbReference type="SAM" id="Phobius"/>
    </source>
</evidence>
<dbReference type="AlphaFoldDB" id="A0A1Y4JSC7"/>
<name>A0A1Y4JSC7_9BACE</name>
<proteinExistence type="predicted"/>
<comment type="caution">
    <text evidence="2">The sequence shown here is derived from an EMBL/GenBank/DDBJ whole genome shotgun (WGS) entry which is preliminary data.</text>
</comment>
<organism evidence="2 3">
    <name type="scientific">Bacteroides clarus</name>
    <dbReference type="NCBI Taxonomy" id="626929"/>
    <lineage>
        <taxon>Bacteria</taxon>
        <taxon>Pseudomonadati</taxon>
        <taxon>Bacteroidota</taxon>
        <taxon>Bacteroidia</taxon>
        <taxon>Bacteroidales</taxon>
        <taxon>Bacteroidaceae</taxon>
        <taxon>Bacteroides</taxon>
    </lineage>
</organism>
<gene>
    <name evidence="2" type="ORF">B5F24_05065</name>
</gene>
<accession>A0A1Y4JSC7</accession>
<reference evidence="3" key="1">
    <citation type="submission" date="2017-04" db="EMBL/GenBank/DDBJ databases">
        <title>Function of individual gut microbiota members based on whole genome sequencing of pure cultures obtained from chicken caecum.</title>
        <authorList>
            <person name="Medvecky M."/>
            <person name="Cejkova D."/>
            <person name="Polansky O."/>
            <person name="Karasova D."/>
            <person name="Kubasova T."/>
            <person name="Cizek A."/>
            <person name="Rychlik I."/>
        </authorList>
    </citation>
    <scope>NUCLEOTIDE SEQUENCE [LARGE SCALE GENOMIC DNA]</scope>
    <source>
        <strain evidence="3">An189</strain>
    </source>
</reference>
<sequence length="76" mass="8668">MANITVTCIFMVLVDRLTVDYDIIYCLSMQYSIFLVNLIRYGIGLLKNTKRLRGYGLRPMLSADNESNNKKTAVTT</sequence>
<evidence type="ECO:0000313" key="2">
    <source>
        <dbReference type="EMBL" id="OUP35344.1"/>
    </source>
</evidence>
<dbReference type="EMBL" id="NFKE01000003">
    <property type="protein sequence ID" value="OUP35344.1"/>
    <property type="molecule type" value="Genomic_DNA"/>
</dbReference>
<keyword evidence="1" id="KW-0812">Transmembrane</keyword>
<keyword evidence="1" id="KW-1133">Transmembrane helix</keyword>
<protein>
    <submittedName>
        <fullName evidence="2">Uncharacterized protein</fullName>
    </submittedName>
</protein>
<dbReference type="Proteomes" id="UP000196587">
    <property type="component" value="Unassembled WGS sequence"/>
</dbReference>